<name>A0AA48GT63_9BACT</name>
<organism evidence="2 3">
    <name type="scientific">Mesoterricola silvestris</name>
    <dbReference type="NCBI Taxonomy" id="2927979"/>
    <lineage>
        <taxon>Bacteria</taxon>
        <taxon>Pseudomonadati</taxon>
        <taxon>Acidobacteriota</taxon>
        <taxon>Holophagae</taxon>
        <taxon>Holophagales</taxon>
        <taxon>Holophagaceae</taxon>
        <taxon>Mesoterricola</taxon>
    </lineage>
</organism>
<dbReference type="SUPFAM" id="SSF53807">
    <property type="entry name" value="Helical backbone' metal receptor"/>
    <property type="match status" value="1"/>
</dbReference>
<keyword evidence="3" id="KW-1185">Reference proteome</keyword>
<dbReference type="EMBL" id="AP027080">
    <property type="protein sequence ID" value="BDU73562.1"/>
    <property type="molecule type" value="Genomic_DNA"/>
</dbReference>
<accession>A0AA48GT63</accession>
<dbReference type="Proteomes" id="UP001238179">
    <property type="component" value="Chromosome"/>
</dbReference>
<dbReference type="Pfam" id="PF01297">
    <property type="entry name" value="ZnuA"/>
    <property type="match status" value="1"/>
</dbReference>
<dbReference type="InterPro" id="IPR006127">
    <property type="entry name" value="ZnuA-like"/>
</dbReference>
<protein>
    <recommendedName>
        <fullName evidence="4">Zinc ABC transporter substrate-binding protein</fullName>
    </recommendedName>
</protein>
<proteinExistence type="predicted"/>
<evidence type="ECO:0008006" key="4">
    <source>
        <dbReference type="Google" id="ProtNLM"/>
    </source>
</evidence>
<evidence type="ECO:0000313" key="2">
    <source>
        <dbReference type="EMBL" id="BDU73562.1"/>
    </source>
</evidence>
<dbReference type="PANTHER" id="PTHR42953">
    <property type="entry name" value="HIGH-AFFINITY ZINC UPTAKE SYSTEM PROTEIN ZNUA-RELATED"/>
    <property type="match status" value="1"/>
</dbReference>
<evidence type="ECO:0000256" key="1">
    <source>
        <dbReference type="SAM" id="SignalP"/>
    </source>
</evidence>
<gene>
    <name evidence="2" type="ORF">METEAL_27360</name>
</gene>
<feature type="chain" id="PRO_5041418348" description="Zinc ABC transporter substrate-binding protein" evidence="1">
    <location>
        <begin position="29"/>
        <end position="307"/>
    </location>
</feature>
<evidence type="ECO:0000313" key="3">
    <source>
        <dbReference type="Proteomes" id="UP001238179"/>
    </source>
</evidence>
<dbReference type="AlphaFoldDB" id="A0AA48GT63"/>
<dbReference type="GO" id="GO:0030001">
    <property type="term" value="P:metal ion transport"/>
    <property type="evidence" value="ECO:0007669"/>
    <property type="project" value="InterPro"/>
</dbReference>
<keyword evidence="1" id="KW-0732">Signal</keyword>
<dbReference type="KEGG" id="msil:METEAL_27360"/>
<dbReference type="InterPro" id="IPR050492">
    <property type="entry name" value="Bact_metal-bind_prot9"/>
</dbReference>
<sequence length="307" mass="32658">MNNPVTKKALRALLTLFAAGGLAAVALAGEGKRLPVAVAEADVEAIVKAVGGNQVETFSLFKGCILRKDLAVEASAKDLLTKARVIVWTGFLRETEAINKVLQVAPGATTAAVQWVDVSPSAFRTNVPFSTCEGFADPLYSAGDPFFWLNPENGAVIARNVAKGLSKAAPASEVYFHANAAAFIAALKADLVRWKKDLKPLHGVRIFSFQCGWQNFSSMGGPKFIVCKATPGQLPAPAALLDYVTQMKAQIVLVDPNTPPEYVEACRERPGLTVLTVPSSLEGIPGAKSYASLFDHLLKVLQSAAKH</sequence>
<dbReference type="GO" id="GO:0046872">
    <property type="term" value="F:metal ion binding"/>
    <property type="evidence" value="ECO:0007669"/>
    <property type="project" value="InterPro"/>
</dbReference>
<dbReference type="PANTHER" id="PTHR42953:SF2">
    <property type="entry name" value="ADHESION PROTEIN"/>
    <property type="match status" value="1"/>
</dbReference>
<feature type="signal peptide" evidence="1">
    <location>
        <begin position="1"/>
        <end position="28"/>
    </location>
</feature>
<dbReference type="Gene3D" id="3.40.50.1980">
    <property type="entry name" value="Nitrogenase molybdenum iron protein domain"/>
    <property type="match status" value="1"/>
</dbReference>
<dbReference type="RefSeq" id="WP_316412233.1">
    <property type="nucleotide sequence ID" value="NZ_AP027080.1"/>
</dbReference>
<reference evidence="3" key="1">
    <citation type="journal article" date="2023" name="Int. J. Syst. Evol. Microbiol.">
        <title>Mesoterricola silvestris gen. nov., sp. nov., Mesoterricola sediminis sp. nov., Geothrix oryzae sp. nov., Geothrix edaphica sp. nov., Geothrix rubra sp. nov., and Geothrix limicola sp. nov., six novel members of Acidobacteriota isolated from soils.</title>
        <authorList>
            <person name="Itoh H."/>
            <person name="Sugisawa Y."/>
            <person name="Mise K."/>
            <person name="Xu Z."/>
            <person name="Kuniyasu M."/>
            <person name="Ushijima N."/>
            <person name="Kawano K."/>
            <person name="Kobayashi E."/>
            <person name="Shiratori Y."/>
            <person name="Masuda Y."/>
            <person name="Senoo K."/>
        </authorList>
    </citation>
    <scope>NUCLEOTIDE SEQUENCE [LARGE SCALE GENOMIC DNA]</scope>
    <source>
        <strain evidence="3">W79</strain>
    </source>
</reference>